<evidence type="ECO:0000313" key="3">
    <source>
        <dbReference type="Proteomes" id="UP000070501"/>
    </source>
</evidence>
<dbReference type="EMBL" id="KQ964267">
    <property type="protein sequence ID" value="KXJ86486.1"/>
    <property type="molecule type" value="Genomic_DNA"/>
</dbReference>
<protein>
    <submittedName>
        <fullName evidence="2">Uncharacterized protein</fullName>
    </submittedName>
</protein>
<sequence>MAPPNTLSAYSDASSSYWPPGWNFARFANSTAEDNASLSDEERAKMQAGLRDVLGQNGIEELANIMWEEELRVMKEEQKRKTQQQDQGTAPTETVQQQQQSSVGSAGLKPAWLKASRQHYRDQPWGFVAFYLSPPPPSPATAGTASGDSDASTQQRQREKFQDTVWEITKAPFNAAVDEGHLEVNEARNSFEIKWVEVVTSADDDDATVLNHLRSRYREMRERQELPIGLDQSHFLVANASSVRSVLAGTESTTPGKYWRPDAPFLLAVAAEGELRPKDDGGGAREADEDSEQLRRELVFKVAVEALVEELWSAVDRQTISMETLTRFVRGARLVDDGDEERQTNDDLDDIWWSAHAPPRFRRNKRGI</sequence>
<proteinExistence type="predicted"/>
<feature type="region of interest" description="Disordered" evidence="1">
    <location>
        <begin position="77"/>
        <end position="104"/>
    </location>
</feature>
<reference evidence="3" key="1">
    <citation type="submission" date="2016-02" db="EMBL/GenBank/DDBJ databases">
        <title>Draft genome sequence of Microdochium bolleyi, a fungal endophyte of beachgrass.</title>
        <authorList>
            <consortium name="DOE Joint Genome Institute"/>
            <person name="David A.S."/>
            <person name="May G."/>
            <person name="Haridas S."/>
            <person name="Lim J."/>
            <person name="Wang M."/>
            <person name="Labutti K."/>
            <person name="Lipzen A."/>
            <person name="Barry K."/>
            <person name="Grigoriev I.V."/>
        </authorList>
    </citation>
    <scope>NUCLEOTIDE SEQUENCE [LARGE SCALE GENOMIC DNA]</scope>
    <source>
        <strain evidence="3">J235TASD1</strain>
    </source>
</reference>
<evidence type="ECO:0000313" key="2">
    <source>
        <dbReference type="EMBL" id="KXJ86486.1"/>
    </source>
</evidence>
<feature type="region of interest" description="Disordered" evidence="1">
    <location>
        <begin position="136"/>
        <end position="157"/>
    </location>
</feature>
<organism evidence="2 3">
    <name type="scientific">Microdochium bolleyi</name>
    <dbReference type="NCBI Taxonomy" id="196109"/>
    <lineage>
        <taxon>Eukaryota</taxon>
        <taxon>Fungi</taxon>
        <taxon>Dikarya</taxon>
        <taxon>Ascomycota</taxon>
        <taxon>Pezizomycotina</taxon>
        <taxon>Sordariomycetes</taxon>
        <taxon>Xylariomycetidae</taxon>
        <taxon>Xylariales</taxon>
        <taxon>Microdochiaceae</taxon>
        <taxon>Microdochium</taxon>
    </lineage>
</organism>
<name>A0A136INH1_9PEZI</name>
<keyword evidence="3" id="KW-1185">Reference proteome</keyword>
<accession>A0A136INH1</accession>
<dbReference type="Proteomes" id="UP000070501">
    <property type="component" value="Unassembled WGS sequence"/>
</dbReference>
<dbReference type="OrthoDB" id="4869816at2759"/>
<dbReference type="AlphaFoldDB" id="A0A136INH1"/>
<feature type="compositionally biased region" description="Polar residues" evidence="1">
    <location>
        <begin position="84"/>
        <end position="94"/>
    </location>
</feature>
<dbReference type="InParanoid" id="A0A136INH1"/>
<evidence type="ECO:0000256" key="1">
    <source>
        <dbReference type="SAM" id="MobiDB-lite"/>
    </source>
</evidence>
<gene>
    <name evidence="2" type="ORF">Micbo1qcDRAFT_236837</name>
</gene>